<gene>
    <name evidence="1" type="ORF">QV13_12630</name>
</gene>
<dbReference type="STRING" id="1566387.QV13_12630"/>
<comment type="caution">
    <text evidence="1">The sequence shown here is derived from an EMBL/GenBank/DDBJ whole genome shotgun (WGS) entry which is preliminary data.</text>
</comment>
<dbReference type="AlphaFoldDB" id="A0A1C2DS58"/>
<name>A0A1C2DS58_9HYPH</name>
<sequence>MSAPVSTREKRIKFIKSFGSNALEKAITAAVYRIGAEHFLTDEQLDEIVEQQARDAMSTTRRVIRNRNEIKAELARYRNDEAA</sequence>
<protein>
    <submittedName>
        <fullName evidence="1">Uncharacterized protein</fullName>
    </submittedName>
</protein>
<proteinExistence type="predicted"/>
<evidence type="ECO:0000313" key="1">
    <source>
        <dbReference type="EMBL" id="OCX17597.1"/>
    </source>
</evidence>
<reference evidence="1 2" key="1">
    <citation type="submission" date="2016-08" db="EMBL/GenBank/DDBJ databases">
        <title>Whole genome sequence of Mesorhizobium sp. strain UASWS1009 isolated from industrial sewage.</title>
        <authorList>
            <person name="Crovadore J."/>
            <person name="Calmin G."/>
            <person name="Chablais R."/>
            <person name="Cochard B."/>
            <person name="Lefort F."/>
        </authorList>
    </citation>
    <scope>NUCLEOTIDE SEQUENCE [LARGE SCALE GENOMIC DNA]</scope>
    <source>
        <strain evidence="1 2">UASWS1009</strain>
    </source>
</reference>
<accession>A0A1C2DS58</accession>
<dbReference type="Proteomes" id="UP000094412">
    <property type="component" value="Unassembled WGS sequence"/>
</dbReference>
<dbReference type="EMBL" id="MDEO01000032">
    <property type="protein sequence ID" value="OCX17597.1"/>
    <property type="molecule type" value="Genomic_DNA"/>
</dbReference>
<dbReference type="RefSeq" id="WP_065997837.1">
    <property type="nucleotide sequence ID" value="NZ_MDEO01000032.1"/>
</dbReference>
<evidence type="ECO:0000313" key="2">
    <source>
        <dbReference type="Proteomes" id="UP000094412"/>
    </source>
</evidence>
<organism evidence="1 2">
    <name type="scientific">Mesorhizobium hungaricum</name>
    <dbReference type="NCBI Taxonomy" id="1566387"/>
    <lineage>
        <taxon>Bacteria</taxon>
        <taxon>Pseudomonadati</taxon>
        <taxon>Pseudomonadota</taxon>
        <taxon>Alphaproteobacteria</taxon>
        <taxon>Hyphomicrobiales</taxon>
        <taxon>Phyllobacteriaceae</taxon>
        <taxon>Mesorhizobium</taxon>
    </lineage>
</organism>
<keyword evidence="2" id="KW-1185">Reference proteome</keyword>